<comment type="caution">
    <text evidence="4">The sequence shown here is derived from an EMBL/GenBank/DDBJ whole genome shotgun (WGS) entry which is preliminary data.</text>
</comment>
<dbReference type="InterPro" id="IPR009057">
    <property type="entry name" value="Homeodomain-like_sf"/>
</dbReference>
<protein>
    <submittedName>
        <fullName evidence="4">TetR/AcrR family transcriptional regulator</fullName>
    </submittedName>
</protein>
<evidence type="ECO:0000256" key="2">
    <source>
        <dbReference type="PROSITE-ProRule" id="PRU00335"/>
    </source>
</evidence>
<dbReference type="EMBL" id="WBMR01000122">
    <property type="protein sequence ID" value="KAB2371549.1"/>
    <property type="molecule type" value="Genomic_DNA"/>
</dbReference>
<dbReference type="Gene3D" id="1.10.357.10">
    <property type="entry name" value="Tetracycline Repressor, domain 2"/>
    <property type="match status" value="1"/>
</dbReference>
<gene>
    <name evidence="4" type="ORF">F9B16_31825</name>
</gene>
<dbReference type="OrthoDB" id="3218408at2"/>
<keyword evidence="5" id="KW-1185">Reference proteome</keyword>
<name>A0A6L3VK51_9ACTN</name>
<evidence type="ECO:0000313" key="5">
    <source>
        <dbReference type="Proteomes" id="UP000483004"/>
    </source>
</evidence>
<feature type="domain" description="HTH tetR-type" evidence="3">
    <location>
        <begin position="6"/>
        <end position="66"/>
    </location>
</feature>
<dbReference type="Pfam" id="PF00440">
    <property type="entry name" value="TetR_N"/>
    <property type="match status" value="1"/>
</dbReference>
<dbReference type="Proteomes" id="UP000483004">
    <property type="component" value="Unassembled WGS sequence"/>
</dbReference>
<evidence type="ECO:0000256" key="1">
    <source>
        <dbReference type="ARBA" id="ARBA00023125"/>
    </source>
</evidence>
<dbReference type="SUPFAM" id="SSF46689">
    <property type="entry name" value="Homeodomain-like"/>
    <property type="match status" value="1"/>
</dbReference>
<reference evidence="4 5" key="1">
    <citation type="submission" date="2019-09" db="EMBL/GenBank/DDBJ databases">
        <title>Actinomadura physcomitrii sp. nov., a novel actinomycete isolated from moss [Physcomitrium sphaericum (Ludw) Fuernr].</title>
        <authorList>
            <person name="Liu C."/>
            <person name="Zhuang X."/>
        </authorList>
    </citation>
    <scope>NUCLEOTIDE SEQUENCE [LARGE SCALE GENOMIC DNA]</scope>
    <source>
        <strain evidence="4 5">CYP1-1B</strain>
    </source>
</reference>
<proteinExistence type="predicted"/>
<organism evidence="4 5">
    <name type="scientific">Actinomadura montaniterrae</name>
    <dbReference type="NCBI Taxonomy" id="1803903"/>
    <lineage>
        <taxon>Bacteria</taxon>
        <taxon>Bacillati</taxon>
        <taxon>Actinomycetota</taxon>
        <taxon>Actinomycetes</taxon>
        <taxon>Streptosporangiales</taxon>
        <taxon>Thermomonosporaceae</taxon>
        <taxon>Actinomadura</taxon>
    </lineage>
</organism>
<dbReference type="AlphaFoldDB" id="A0A6L3VK51"/>
<feature type="DNA-binding region" description="H-T-H motif" evidence="2">
    <location>
        <begin position="29"/>
        <end position="48"/>
    </location>
</feature>
<dbReference type="PANTHER" id="PTHR30055:SF239">
    <property type="entry name" value="TRANSCRIPTIONAL REGULATORY PROTEIN"/>
    <property type="match status" value="1"/>
</dbReference>
<keyword evidence="1 2" id="KW-0238">DNA-binding</keyword>
<dbReference type="PANTHER" id="PTHR30055">
    <property type="entry name" value="HTH-TYPE TRANSCRIPTIONAL REGULATOR RUTR"/>
    <property type="match status" value="1"/>
</dbReference>
<dbReference type="InterPro" id="IPR050109">
    <property type="entry name" value="HTH-type_TetR-like_transc_reg"/>
</dbReference>
<dbReference type="PROSITE" id="PS50977">
    <property type="entry name" value="HTH_TETR_2"/>
    <property type="match status" value="1"/>
</dbReference>
<dbReference type="InterPro" id="IPR001647">
    <property type="entry name" value="HTH_TetR"/>
</dbReference>
<evidence type="ECO:0000313" key="4">
    <source>
        <dbReference type="EMBL" id="KAB2371549.1"/>
    </source>
</evidence>
<dbReference type="GO" id="GO:0003700">
    <property type="term" value="F:DNA-binding transcription factor activity"/>
    <property type="evidence" value="ECO:0007669"/>
    <property type="project" value="TreeGrafter"/>
</dbReference>
<evidence type="ECO:0000259" key="3">
    <source>
        <dbReference type="PROSITE" id="PS50977"/>
    </source>
</evidence>
<dbReference type="RefSeq" id="WP_151543921.1">
    <property type="nucleotide sequence ID" value="NZ_WBMR01000122.1"/>
</dbReference>
<sequence length="192" mass="20855">MTARTRMARRDWVEAGYQELARTGERGVAITSLAARLGVTKGSFYWHFKDRGELMRALLDRWAHERTDEMLDLALGSTGDPRERLRRIQALGREIAPVDRAMRLWAQHDPAAEEAVRHADRALLGHIAACLEGLGFGADDARLRALLMLRSWVGGYLVPSGAPGAAARTAAGTAGGAAGADPGERMLEILLS</sequence>
<accession>A0A6L3VK51</accession>
<dbReference type="GO" id="GO:0000976">
    <property type="term" value="F:transcription cis-regulatory region binding"/>
    <property type="evidence" value="ECO:0007669"/>
    <property type="project" value="TreeGrafter"/>
</dbReference>